<dbReference type="SMART" id="SM00325">
    <property type="entry name" value="RhoGEF"/>
    <property type="match status" value="1"/>
</dbReference>
<evidence type="ECO:0000256" key="1">
    <source>
        <dbReference type="ARBA" id="ARBA00004496"/>
    </source>
</evidence>
<comment type="caution">
    <text evidence="5">The sequence shown here is derived from an EMBL/GenBank/DDBJ whole genome shotgun (WGS) entry which is preliminary data.</text>
</comment>
<dbReference type="SUPFAM" id="SSF48065">
    <property type="entry name" value="DBL homology domain (DH-domain)"/>
    <property type="match status" value="1"/>
</dbReference>
<organism evidence="5 6">
    <name type="scientific">Schistosoma mekongi</name>
    <name type="common">Parasitic worm</name>
    <dbReference type="NCBI Taxonomy" id="38744"/>
    <lineage>
        <taxon>Eukaryota</taxon>
        <taxon>Metazoa</taxon>
        <taxon>Spiralia</taxon>
        <taxon>Lophotrochozoa</taxon>
        <taxon>Platyhelminthes</taxon>
        <taxon>Trematoda</taxon>
        <taxon>Digenea</taxon>
        <taxon>Strigeidida</taxon>
        <taxon>Schistosomatoidea</taxon>
        <taxon>Schistosomatidae</taxon>
        <taxon>Schistosoma</taxon>
    </lineage>
</organism>
<proteinExistence type="predicted"/>
<evidence type="ECO:0000259" key="4">
    <source>
        <dbReference type="PROSITE" id="PS50010"/>
    </source>
</evidence>
<dbReference type="Gene3D" id="1.20.900.10">
    <property type="entry name" value="Dbl homology (DH) domain"/>
    <property type="match status" value="1"/>
</dbReference>
<name>A0AAE1ZBE2_SCHME</name>
<dbReference type="Proteomes" id="UP001292079">
    <property type="component" value="Unassembled WGS sequence"/>
</dbReference>
<dbReference type="GO" id="GO:0005737">
    <property type="term" value="C:cytoplasm"/>
    <property type="evidence" value="ECO:0007669"/>
    <property type="project" value="UniProtKB-SubCell"/>
</dbReference>
<dbReference type="PROSITE" id="PS50010">
    <property type="entry name" value="DH_2"/>
    <property type="match status" value="1"/>
</dbReference>
<feature type="compositionally biased region" description="Polar residues" evidence="3">
    <location>
        <begin position="359"/>
        <end position="382"/>
    </location>
</feature>
<dbReference type="InterPro" id="IPR035899">
    <property type="entry name" value="DBL_dom_sf"/>
</dbReference>
<dbReference type="InterPro" id="IPR051480">
    <property type="entry name" value="Endocytic_GEF_Adapter"/>
</dbReference>
<keyword evidence="6" id="KW-1185">Reference proteome</keyword>
<evidence type="ECO:0000313" key="5">
    <source>
        <dbReference type="EMBL" id="KAK4470702.1"/>
    </source>
</evidence>
<protein>
    <recommendedName>
        <fullName evidence="4">DH domain-containing protein</fullName>
    </recommendedName>
</protein>
<evidence type="ECO:0000256" key="3">
    <source>
        <dbReference type="SAM" id="MobiDB-lite"/>
    </source>
</evidence>
<dbReference type="PANTHER" id="PTHR46006:SF8">
    <property type="entry name" value="DH DOMAIN-CONTAINING PROTEIN"/>
    <property type="match status" value="1"/>
</dbReference>
<comment type="subcellular location">
    <subcellularLocation>
        <location evidence="1">Cytoplasm</location>
    </subcellularLocation>
</comment>
<evidence type="ECO:0000313" key="6">
    <source>
        <dbReference type="Proteomes" id="UP001292079"/>
    </source>
</evidence>
<dbReference type="Pfam" id="PF00621">
    <property type="entry name" value="RhoGEF"/>
    <property type="match status" value="1"/>
</dbReference>
<reference evidence="5" key="2">
    <citation type="journal article" date="2023" name="Infect Dis Poverty">
        <title>Chromosome-scale genome of the human blood fluke Schistosoma mekongi and its implications for public health.</title>
        <authorList>
            <person name="Zhou M."/>
            <person name="Xu L."/>
            <person name="Xu D."/>
            <person name="Chen W."/>
            <person name="Khan J."/>
            <person name="Hu Y."/>
            <person name="Huang H."/>
            <person name="Wei H."/>
            <person name="Zhang Y."/>
            <person name="Chusongsang P."/>
            <person name="Tanasarnprasert K."/>
            <person name="Hu X."/>
            <person name="Limpanont Y."/>
            <person name="Lv Z."/>
        </authorList>
    </citation>
    <scope>NUCLEOTIDE SEQUENCE</scope>
    <source>
        <strain evidence="5">LV_2022a</strain>
    </source>
</reference>
<sequence length="595" mass="68169">MMAQNVAFCHSYGYLDVSQGHFKSGCEESQLHVCKHRSTPNLLTTSQSQMERIKIISEFCEGEEALVSDLKIVVKVYKHPLEKLGILSSTEINQLFYSIEAVIPVFETLANNISSEFNKYFGMPCIGTVLYLWLGLEVVAKPLPDYLDYGLNRYPYSASKYVQSICGNYVKKMPSSIKLLLDYSAHLYEARKHFEALREQKPSFTDFLSRCSHANFSKRLDLWHFLECPKTRLIRYPLLLDRLIKLTPSTDPELSHLLVVRSTLTCIVEELNRRIGEAMRNLYMKYIEFSVNLEYKNMVWHQKSLLLKGDLLTGIGEVTAFVFPQLMVITTSTRPDNTVRPISRFCNGRLSRRNAKLRVNTSPGKVSTSNEAPSPNVSSPRSEIYSHQWSLPSVFKTHSPIDLDNATPRNRLSKCSRLFRRLSSFMTSSAKSEVSPFKATTSFTPADATTIVEKYHVCFPPLILKEYILEDVTNDNVPLGVLKFPFSLEKTHQNLFRLFPCEDYLKRKSARRVKQSDLLHSYKKVMSKSPHEIKCFSSSSLSYSNLFLRKSPKTISRDFLFQASSSGDKKFWITTLIPLVHSYNQSKSHNNLVLI</sequence>
<dbReference type="PANTHER" id="PTHR46006">
    <property type="entry name" value="RHO GUANINE NUCLEOTIDE EXCHANGE FACTOR AT 64C, ISOFORM A"/>
    <property type="match status" value="1"/>
</dbReference>
<dbReference type="GO" id="GO:0005085">
    <property type="term" value="F:guanyl-nucleotide exchange factor activity"/>
    <property type="evidence" value="ECO:0007669"/>
    <property type="project" value="InterPro"/>
</dbReference>
<reference evidence="5" key="1">
    <citation type="submission" date="2022-04" db="EMBL/GenBank/DDBJ databases">
        <authorList>
            <person name="Xu L."/>
            <person name="Lv Z."/>
        </authorList>
    </citation>
    <scope>NUCLEOTIDE SEQUENCE</scope>
    <source>
        <strain evidence="5">LV_2022a</strain>
    </source>
</reference>
<dbReference type="GO" id="GO:0035025">
    <property type="term" value="P:positive regulation of Rho protein signal transduction"/>
    <property type="evidence" value="ECO:0007669"/>
    <property type="project" value="TreeGrafter"/>
</dbReference>
<gene>
    <name evidence="5" type="ORF">MN116_006231</name>
</gene>
<keyword evidence="2" id="KW-0963">Cytoplasm</keyword>
<feature type="region of interest" description="Disordered" evidence="3">
    <location>
        <begin position="357"/>
        <end position="382"/>
    </location>
</feature>
<feature type="domain" description="DH" evidence="4">
    <location>
        <begin position="51"/>
        <end position="274"/>
    </location>
</feature>
<evidence type="ECO:0000256" key="2">
    <source>
        <dbReference type="ARBA" id="ARBA00022490"/>
    </source>
</evidence>
<accession>A0AAE1ZBE2</accession>
<dbReference type="InterPro" id="IPR000219">
    <property type="entry name" value="DH_dom"/>
</dbReference>
<dbReference type="AlphaFoldDB" id="A0AAE1ZBE2"/>
<dbReference type="EMBL" id="JALJAT010000004">
    <property type="protein sequence ID" value="KAK4470702.1"/>
    <property type="molecule type" value="Genomic_DNA"/>
</dbReference>